<protein>
    <submittedName>
        <fullName evidence="2">Uncharacterized protein</fullName>
    </submittedName>
</protein>
<feature type="compositionally biased region" description="Pro residues" evidence="1">
    <location>
        <begin position="64"/>
        <end position="73"/>
    </location>
</feature>
<dbReference type="EMBL" id="GGMR01002653">
    <property type="protein sequence ID" value="MBY15272.1"/>
    <property type="molecule type" value="Transcribed_RNA"/>
</dbReference>
<evidence type="ECO:0000313" key="2">
    <source>
        <dbReference type="EMBL" id="MBY15272.1"/>
    </source>
</evidence>
<evidence type="ECO:0000256" key="1">
    <source>
        <dbReference type="SAM" id="MobiDB-lite"/>
    </source>
</evidence>
<gene>
    <name evidence="2" type="ORF">g.43893</name>
</gene>
<dbReference type="AlphaFoldDB" id="A0A2S2NE89"/>
<organism evidence="2">
    <name type="scientific">Schizaphis graminum</name>
    <name type="common">Green bug aphid</name>
    <dbReference type="NCBI Taxonomy" id="13262"/>
    <lineage>
        <taxon>Eukaryota</taxon>
        <taxon>Metazoa</taxon>
        <taxon>Ecdysozoa</taxon>
        <taxon>Arthropoda</taxon>
        <taxon>Hexapoda</taxon>
        <taxon>Insecta</taxon>
        <taxon>Pterygota</taxon>
        <taxon>Neoptera</taxon>
        <taxon>Paraneoptera</taxon>
        <taxon>Hemiptera</taxon>
        <taxon>Sternorrhyncha</taxon>
        <taxon>Aphidomorpha</taxon>
        <taxon>Aphidoidea</taxon>
        <taxon>Aphididae</taxon>
        <taxon>Aphidini</taxon>
        <taxon>Schizaphis</taxon>
    </lineage>
</organism>
<sequence length="112" mass="11410">MFTSPNIPPPPGVAACASGGAIGAIKATQATSHAVADTVCAARPVIAARAWRCGRRSSSSTQSPSPPPPPLLPLPSSASSSSSSWSAAARRCAVEKTRRRISGQRSRCGRVT</sequence>
<accession>A0A2S2NE89</accession>
<proteinExistence type="predicted"/>
<reference evidence="2" key="1">
    <citation type="submission" date="2018-04" db="EMBL/GenBank/DDBJ databases">
        <title>Transcriptome of Schizaphis graminum biotype I.</title>
        <authorList>
            <person name="Scully E.D."/>
            <person name="Geib S.M."/>
            <person name="Palmer N.A."/>
            <person name="Koch K."/>
            <person name="Bradshaw J."/>
            <person name="Heng-Moss T."/>
            <person name="Sarath G."/>
        </authorList>
    </citation>
    <scope>NUCLEOTIDE SEQUENCE</scope>
</reference>
<name>A0A2S2NE89_SCHGA</name>
<feature type="region of interest" description="Disordered" evidence="1">
    <location>
        <begin position="53"/>
        <end position="84"/>
    </location>
</feature>
<feature type="compositionally biased region" description="Low complexity" evidence="1">
    <location>
        <begin position="74"/>
        <end position="84"/>
    </location>
</feature>